<accession>A0ABD2L7J2</accession>
<feature type="signal peptide" evidence="2">
    <location>
        <begin position="1"/>
        <end position="29"/>
    </location>
</feature>
<protein>
    <submittedName>
        <fullName evidence="3">Uncharacterized protein</fullName>
    </submittedName>
</protein>
<keyword evidence="4" id="KW-1185">Reference proteome</keyword>
<dbReference type="Proteomes" id="UP001620626">
    <property type="component" value="Unassembled WGS sequence"/>
</dbReference>
<evidence type="ECO:0000256" key="2">
    <source>
        <dbReference type="SAM" id="SignalP"/>
    </source>
</evidence>
<comment type="caution">
    <text evidence="3">The sequence shown here is derived from an EMBL/GenBank/DDBJ whole genome shotgun (WGS) entry which is preliminary data.</text>
</comment>
<dbReference type="EMBL" id="JBICBT010000516">
    <property type="protein sequence ID" value="KAL3111181.1"/>
    <property type="molecule type" value="Genomic_DNA"/>
</dbReference>
<proteinExistence type="predicted"/>
<gene>
    <name evidence="3" type="ORF">niasHT_018055</name>
</gene>
<evidence type="ECO:0000256" key="1">
    <source>
        <dbReference type="SAM" id="MobiDB-lite"/>
    </source>
</evidence>
<keyword evidence="2" id="KW-0732">Signal</keyword>
<name>A0ABD2L7J2_9BILA</name>
<sequence>MFGYFIPQPFVSHVPFACLLLLSFRGVHTFRQLDISPTDISPTDISPTKPKTFISPTQPKSDISPTQPKTFISPTQPKTFISPTQPKTFISPTDISPTDQKRIIKEQLSRAMSPSSFMTAANCYQCLNKIVGGASTALSAVHQGLERKMFIIGCYVNNRVVIAAHDLPGKTSNYYAKVLQQLKRAIDPIRPIKVMCDFETRMLKACGMSSHPASATELGLVIQGFAEGFHARGNSESVGEMSSWRNVRFWLSWRNECWRDVSWQDVKLAKCQLAKCQILAELAK</sequence>
<reference evidence="3 4" key="1">
    <citation type="submission" date="2024-10" db="EMBL/GenBank/DDBJ databases">
        <authorList>
            <person name="Kim D."/>
        </authorList>
    </citation>
    <scope>NUCLEOTIDE SEQUENCE [LARGE SCALE GENOMIC DNA]</scope>
    <source>
        <strain evidence="3">BH-2024</strain>
    </source>
</reference>
<feature type="chain" id="PRO_5044814312" evidence="2">
    <location>
        <begin position="30"/>
        <end position="284"/>
    </location>
</feature>
<organism evidence="3 4">
    <name type="scientific">Heterodera trifolii</name>
    <dbReference type="NCBI Taxonomy" id="157864"/>
    <lineage>
        <taxon>Eukaryota</taxon>
        <taxon>Metazoa</taxon>
        <taxon>Ecdysozoa</taxon>
        <taxon>Nematoda</taxon>
        <taxon>Chromadorea</taxon>
        <taxon>Rhabditida</taxon>
        <taxon>Tylenchina</taxon>
        <taxon>Tylenchomorpha</taxon>
        <taxon>Tylenchoidea</taxon>
        <taxon>Heteroderidae</taxon>
        <taxon>Heteroderinae</taxon>
        <taxon>Heterodera</taxon>
    </lineage>
</organism>
<evidence type="ECO:0000313" key="4">
    <source>
        <dbReference type="Proteomes" id="UP001620626"/>
    </source>
</evidence>
<feature type="compositionally biased region" description="Polar residues" evidence="1">
    <location>
        <begin position="54"/>
        <end position="69"/>
    </location>
</feature>
<feature type="region of interest" description="Disordered" evidence="1">
    <location>
        <begin position="38"/>
        <end position="69"/>
    </location>
</feature>
<dbReference type="AlphaFoldDB" id="A0ABD2L7J2"/>
<evidence type="ECO:0000313" key="3">
    <source>
        <dbReference type="EMBL" id="KAL3111181.1"/>
    </source>
</evidence>